<dbReference type="AlphaFoldDB" id="A0AAW9QFN7"/>
<sequence length="101" mass="11180">MARNPDIHIQRTHALGLPQARTLARRWMAQVEEKFGLRCSLVEGEDGDTVRFERTGVKGTLCVTPDGFDLQADLGFLFKPMGATIEAEIARKLDALLAQPT</sequence>
<dbReference type="EMBL" id="JAZIBG010000028">
    <property type="protein sequence ID" value="MEF7614988.1"/>
    <property type="molecule type" value="Genomic_DNA"/>
</dbReference>
<dbReference type="Proteomes" id="UP001336250">
    <property type="component" value="Unassembled WGS sequence"/>
</dbReference>
<reference evidence="1 2" key="1">
    <citation type="submission" date="2024-02" db="EMBL/GenBank/DDBJ databases">
        <title>Genome sequence of Aquincola sp. MAHUQ-54.</title>
        <authorList>
            <person name="Huq M.A."/>
        </authorList>
    </citation>
    <scope>NUCLEOTIDE SEQUENCE [LARGE SCALE GENOMIC DNA]</scope>
    <source>
        <strain evidence="1 2">MAHUQ-54</strain>
    </source>
</reference>
<evidence type="ECO:0000313" key="1">
    <source>
        <dbReference type="EMBL" id="MEF7614988.1"/>
    </source>
</evidence>
<comment type="caution">
    <text evidence="1">The sequence shown here is derived from an EMBL/GenBank/DDBJ whole genome shotgun (WGS) entry which is preliminary data.</text>
</comment>
<gene>
    <name evidence="1" type="ORF">V4F39_13785</name>
</gene>
<evidence type="ECO:0000313" key="2">
    <source>
        <dbReference type="Proteomes" id="UP001336250"/>
    </source>
</evidence>
<dbReference type="RefSeq" id="WP_332290086.1">
    <property type="nucleotide sequence ID" value="NZ_JAZIBG010000028.1"/>
</dbReference>
<dbReference type="Pfam" id="PF09650">
    <property type="entry name" value="PHA_gran_rgn"/>
    <property type="match status" value="1"/>
</dbReference>
<proteinExistence type="predicted"/>
<name>A0AAW9QFN7_9BURK</name>
<organism evidence="1 2">
    <name type="scientific">Aquincola agrisoli</name>
    <dbReference type="NCBI Taxonomy" id="3119538"/>
    <lineage>
        <taxon>Bacteria</taxon>
        <taxon>Pseudomonadati</taxon>
        <taxon>Pseudomonadota</taxon>
        <taxon>Betaproteobacteria</taxon>
        <taxon>Burkholderiales</taxon>
        <taxon>Sphaerotilaceae</taxon>
        <taxon>Aquincola</taxon>
    </lineage>
</organism>
<dbReference type="InterPro" id="IPR013433">
    <property type="entry name" value="PHA_gran_rgn"/>
</dbReference>
<accession>A0AAW9QFN7</accession>
<keyword evidence="2" id="KW-1185">Reference proteome</keyword>
<dbReference type="NCBIfam" id="TIGR02610">
    <property type="entry name" value="PHA_gran_rgn"/>
    <property type="match status" value="1"/>
</dbReference>
<protein>
    <submittedName>
        <fullName evidence="1">Polyhydroxyalkanoic acid system family protein</fullName>
    </submittedName>
</protein>